<dbReference type="RefSeq" id="WP_014110616.1">
    <property type="nucleotide sequence ID" value="NC_016041.1"/>
</dbReference>
<dbReference type="SUPFAM" id="SSF48452">
    <property type="entry name" value="TPR-like"/>
    <property type="match status" value="1"/>
</dbReference>
<reference evidence="1 2" key="1">
    <citation type="journal article" date="2011" name="J. Bacteriol.">
        <title>Complete genome sequence of seawater bacterium Glaciecola nitratireducens FR1064T.</title>
        <authorList>
            <person name="Bian F."/>
            <person name="Qin Q.L."/>
            <person name="Xie B.B."/>
            <person name="Shu Y.L."/>
            <person name="Zhang X.Y."/>
            <person name="Yu Y."/>
            <person name="Chen B."/>
            <person name="Chen X.L."/>
            <person name="Zhou B.C."/>
            <person name="Zhang Y.Z."/>
        </authorList>
    </citation>
    <scope>NUCLEOTIDE SEQUENCE [LARGE SCALE GENOMIC DNA]</scope>
    <source>
        <strain evidence="2">JCM 12485 / KCTC 12276 / FR1064</strain>
    </source>
</reference>
<name>G4QP37_GLANF</name>
<dbReference type="InterPro" id="IPR011990">
    <property type="entry name" value="TPR-like_helical_dom_sf"/>
</dbReference>
<dbReference type="STRING" id="1085623.GNIT_3651"/>
<dbReference type="AlphaFoldDB" id="G4QP37"/>
<dbReference type="EMBL" id="CP003060">
    <property type="protein sequence ID" value="AEP31745.1"/>
    <property type="molecule type" value="Genomic_DNA"/>
</dbReference>
<evidence type="ECO:0008006" key="3">
    <source>
        <dbReference type="Google" id="ProtNLM"/>
    </source>
</evidence>
<accession>G4QP37</accession>
<protein>
    <recommendedName>
        <fullName evidence="3">TPR repeat-containing protein</fullName>
    </recommendedName>
</protein>
<keyword evidence="2" id="KW-1185">Reference proteome</keyword>
<organism evidence="1 2">
    <name type="scientific">Glaciecola nitratireducens (strain JCM 12485 / KCTC 12276 / FR1064)</name>
    <dbReference type="NCBI Taxonomy" id="1085623"/>
    <lineage>
        <taxon>Bacteria</taxon>
        <taxon>Pseudomonadati</taxon>
        <taxon>Pseudomonadota</taxon>
        <taxon>Gammaproteobacteria</taxon>
        <taxon>Alteromonadales</taxon>
        <taxon>Alteromonadaceae</taxon>
        <taxon>Brumicola</taxon>
    </lineage>
</organism>
<proteinExistence type="predicted"/>
<evidence type="ECO:0000313" key="1">
    <source>
        <dbReference type="EMBL" id="AEP31745.1"/>
    </source>
</evidence>
<gene>
    <name evidence="1" type="ordered locus">GNIT_3651</name>
</gene>
<dbReference type="OrthoDB" id="6072288at2"/>
<dbReference type="KEGG" id="gni:GNIT_3651"/>
<dbReference type="Proteomes" id="UP000009282">
    <property type="component" value="Chromosome"/>
</dbReference>
<dbReference type="eggNOG" id="COG4783">
    <property type="taxonomic scope" value="Bacteria"/>
</dbReference>
<evidence type="ECO:0000313" key="2">
    <source>
        <dbReference type="Proteomes" id="UP000009282"/>
    </source>
</evidence>
<sequence>MLINQFKATKFVCVAIVSVALNGCVSTSEPPAVAEDTRSAEQILAQKRQDLAFGQVVYSYFQDAPDQTLLQGALTRLNQETAQTPYSNENQDRLDLMKGAVSLQLGMTQQAESIFRRLLAQSADPYIQANTWFWLAKSSFAQKRRGVSERAYAAILENDLEDELSEEYWEELIYQVSHERMSNGGDWETLAEELNSDSIYQTYLIANQAVIQHNQQDYDAASDAFIAAKLQLNDTPAEKSIQEDVSASWWSWFNWFGNGLTDSQEERAFLERNALFDRLNYGLGVTLLEQKDYTNALIALKLIGRESLHAEQAMLTYGWTLAKENRWPLAMAAWQYLRDNSQGIYAMQASHGLAYGYEQQGALAEAFHSLRDSSRQLDSAIASLSEFGLKVEQADFLDTVANGNWPIEHRDLHVLLLSGDEQIDSAYLLEVRRQAKQLLNTLDDNLVQIDSMYRLLDEREQAFSRRVNALSLTDAQAILDSTETRIQSFEAALNSDQISDKLFATSEQVSAMERLEKAEQRIERINAERARKLPKKYAQRVARLKGLLQWELSEAFPETRWQHQKQLSKLKVAYADANEQYQRLKKLQSDTQIIAEQRARVDAMALSAKADYARTKILVDSITRRLTEFLQVNMALRMQELSEQQVATRLAIIRIQDLAQPGSGR</sequence>
<dbReference type="HOGENOM" id="CLU_029512_0_0_6"/>